<protein>
    <submittedName>
        <fullName evidence="2">PepSY domain-containing protein</fullName>
    </submittedName>
</protein>
<dbReference type="PANTHER" id="PTHR34219:SF3">
    <property type="entry name" value="BLL7967 PROTEIN"/>
    <property type="match status" value="1"/>
</dbReference>
<dbReference type="Proteomes" id="UP000614216">
    <property type="component" value="Unassembled WGS sequence"/>
</dbReference>
<comment type="caution">
    <text evidence="2">The sequence shown here is derived from an EMBL/GenBank/DDBJ whole genome shotgun (WGS) entry which is preliminary data.</text>
</comment>
<keyword evidence="1" id="KW-0472">Membrane</keyword>
<keyword evidence="1" id="KW-1133">Transmembrane helix</keyword>
<dbReference type="PANTHER" id="PTHR34219">
    <property type="entry name" value="IRON-REGULATED INNER MEMBRANE PROTEIN-RELATED"/>
    <property type="match status" value="1"/>
</dbReference>
<keyword evidence="1" id="KW-0812">Transmembrane</keyword>
<keyword evidence="3" id="KW-1185">Reference proteome</keyword>
<feature type="transmembrane region" description="Helical" evidence="1">
    <location>
        <begin position="428"/>
        <end position="446"/>
    </location>
</feature>
<feature type="transmembrane region" description="Helical" evidence="1">
    <location>
        <begin position="354"/>
        <end position="375"/>
    </location>
</feature>
<dbReference type="Pfam" id="PF03929">
    <property type="entry name" value="PepSY_TM"/>
    <property type="match status" value="1"/>
</dbReference>
<name>A0A937KCN7_9BACT</name>
<organism evidence="2 3">
    <name type="scientific">Fulvivirga marina</name>
    <dbReference type="NCBI Taxonomy" id="2494733"/>
    <lineage>
        <taxon>Bacteria</taxon>
        <taxon>Pseudomonadati</taxon>
        <taxon>Bacteroidota</taxon>
        <taxon>Cytophagia</taxon>
        <taxon>Cytophagales</taxon>
        <taxon>Fulvivirgaceae</taxon>
        <taxon>Fulvivirga</taxon>
    </lineage>
</organism>
<feature type="transmembrane region" description="Helical" evidence="1">
    <location>
        <begin position="12"/>
        <end position="36"/>
    </location>
</feature>
<reference evidence="2" key="1">
    <citation type="submission" date="2021-01" db="EMBL/GenBank/DDBJ databases">
        <title>Fulvivirga kasyanovii gen. nov., sp nov., a novel member of the phylum Bacteroidetes isolated from seawater in a mussel farm.</title>
        <authorList>
            <person name="Zhao L.-H."/>
            <person name="Wang Z.-J."/>
        </authorList>
    </citation>
    <scope>NUCLEOTIDE SEQUENCE</scope>
    <source>
        <strain evidence="2">29W222</strain>
    </source>
</reference>
<evidence type="ECO:0000313" key="3">
    <source>
        <dbReference type="Proteomes" id="UP000614216"/>
    </source>
</evidence>
<dbReference type="InterPro" id="IPR005625">
    <property type="entry name" value="PepSY-ass_TM"/>
</dbReference>
<dbReference type="AlphaFoldDB" id="A0A937KCN7"/>
<feature type="transmembrane region" description="Helical" evidence="1">
    <location>
        <begin position="489"/>
        <end position="512"/>
    </location>
</feature>
<proteinExistence type="predicted"/>
<evidence type="ECO:0000256" key="1">
    <source>
        <dbReference type="SAM" id="Phobius"/>
    </source>
</evidence>
<gene>
    <name evidence="2" type="ORF">JMN32_15495</name>
</gene>
<feature type="transmembrane region" description="Helical" evidence="1">
    <location>
        <begin position="396"/>
        <end position="416"/>
    </location>
</feature>
<feature type="transmembrane region" description="Helical" evidence="1">
    <location>
        <begin position="145"/>
        <end position="167"/>
    </location>
</feature>
<feature type="transmembrane region" description="Helical" evidence="1">
    <location>
        <begin position="205"/>
        <end position="230"/>
    </location>
</feature>
<accession>A0A937KCN7</accession>
<feature type="transmembrane region" description="Helical" evidence="1">
    <location>
        <begin position="458"/>
        <end position="477"/>
    </location>
</feature>
<dbReference type="RefSeq" id="WP_202857259.1">
    <property type="nucleotide sequence ID" value="NZ_JAEUGD010000053.1"/>
</dbReference>
<evidence type="ECO:0000313" key="2">
    <source>
        <dbReference type="EMBL" id="MBL6447722.1"/>
    </source>
</evidence>
<sequence length="547" mass="62237">MSNRIYNTLFHIHTVSGLVISVALFVIFFAGSISFFRDDIINWERQQPIVKGSQMDVDFDTVMDTLAARHSLYGRALTIRQMHQERRVMVSATPSLDTAAIDEAKSRFFLYQDPDSQKSYSYFEDFTLGEFIYRLHFFAQIPYPYGYLLSGFVAFFFLFAIVTGIIVHWKKIISNFYLFRPWAKLKTVWTDAHTALGVIGLPFQFMFAVTGAVLIIGSTVMLGATTLFFYNGDTEKLRKEIFAEEDAYPFANDPQEHNFSINELVSKTLQKWQNVSVTRVVLQNYGDASMHVVVKVKPNDSQRFTGIGQVAYNASTGEEVAAKDPFGSTDYAVAVQDIILKLHFGNYGGYGLKIIYFIFGMITCFVILSGVLLWVEARDKKSTVRWKRKSNQWVAAIVLAVSLSMYPVTALSFTVVKLFKDVNDPAPHLLIFKTFFISWLVFSIFFSIKKDSYFTNKYCLLSGSVLGFLVPIANGVVSETWLWKTFNQQQVQIFVVDAFWLVTSVITFLIVLNLKPKIKGEHIEIPAPIKDKTAAKKVIKTRKLQPV</sequence>
<dbReference type="EMBL" id="JAEUGD010000053">
    <property type="protein sequence ID" value="MBL6447722.1"/>
    <property type="molecule type" value="Genomic_DNA"/>
</dbReference>